<dbReference type="InterPro" id="IPR036866">
    <property type="entry name" value="RibonucZ/Hydroxyglut_hydro"/>
</dbReference>
<gene>
    <name evidence="3" type="ORF">OKA05_28630</name>
</gene>
<dbReference type="PANTHER" id="PTHR30619:SF1">
    <property type="entry name" value="RECOMBINATION PROTEIN 2"/>
    <property type="match status" value="1"/>
</dbReference>
<accession>A0ABT3GSR2</accession>
<evidence type="ECO:0000259" key="2">
    <source>
        <dbReference type="Pfam" id="PF00753"/>
    </source>
</evidence>
<dbReference type="InterPro" id="IPR052159">
    <property type="entry name" value="Competence_DNA_uptake"/>
</dbReference>
<dbReference type="EMBL" id="JAPDDT010000029">
    <property type="protein sequence ID" value="MCW1926552.1"/>
    <property type="molecule type" value="Genomic_DNA"/>
</dbReference>
<keyword evidence="4" id="KW-1185">Reference proteome</keyword>
<protein>
    <submittedName>
        <fullName evidence="3">MBL fold metallo-hydrolase</fullName>
    </submittedName>
</protein>
<evidence type="ECO:0000313" key="3">
    <source>
        <dbReference type="EMBL" id="MCW1926552.1"/>
    </source>
</evidence>
<feature type="region of interest" description="Disordered" evidence="1">
    <location>
        <begin position="483"/>
        <end position="517"/>
    </location>
</feature>
<sequence>MEFFFLDVGPEEYGDCILCRKDGELILIDGGHPRDWESRQDGARPALQDQMAKALETEPPFHLKLLVVTHAHKDHIGCLPRLVKDEILTAEWALVADEKYGWGRHRDTDGARDGDDLPEGVRAVLAALREDTVPDLSDPAAVARFLADAVLQEDEYGEMLEKLKDDGTRMVRYGRSRTTELLEAFSHWELAILGPSKGHLVACADAVHKSLSDAAAAIRGRVEVAGFTDAEASRVDLYRWLVSQEPLADGVSLMDASKSRPGHALNNQSIILSFGGAGERVLLAGDMQFIKPGMRAINEDMAVLREKVKNHGKYVLIKTCHHTSDNGVDLPWLRDMGWDALVIHSGGEKDDHPHAGRLRELSDRAAEVPDKWLRNDRNGMITCVVANGEVTAHGERGYYDDFTPNLDHDAAAAPAVVNRPETEAPVRVVIPQGPSPGPGTVAGGGMGLRRPDPPPGATGFVEVNVKVPHQKTRVTVTIDVDPEADTEASKTEAAVTGQPRDFKQPPDQPVETMKLGGGRSFPRLLAVTDRARLAANVGQEAADRAIRMLQGAGLDVLGELPSTGSGSLPAREVVRQVLAEAAATGADYVGVLLVGGHDVVPHVVVDALPKELRDHFKANPLPLSQQDQDDFIVWSDHPYGDVDGAGANEVPVSRVPDGHSADLLLAALSAPERPAPAAGTFGLRNLNRPFAEGVFKKVGEGTCLTSATTGPGSVPVESVDAGRIYLMLHGAFEDASVFWGEESEEDDSQIPAFDLRCLPERCAGAVVFTGCCWGALTLDRPAAWSALPGPAKVRSSEDSLALAFLRRGARAYIGCTGVHYSPDAEPYGFLGGPMHSAFWEAMNEARMWPALALHQARLLYLNGLPHGKTELSFQAAEYKTFHQFTCLGLGW</sequence>
<name>A0ABT3GSR2_9BACT</name>
<dbReference type="SUPFAM" id="SSF56281">
    <property type="entry name" value="Metallo-hydrolase/oxidoreductase"/>
    <property type="match status" value="2"/>
</dbReference>
<comment type="caution">
    <text evidence="3">The sequence shown here is derived from an EMBL/GenBank/DDBJ whole genome shotgun (WGS) entry which is preliminary data.</text>
</comment>
<evidence type="ECO:0000256" key="1">
    <source>
        <dbReference type="SAM" id="MobiDB-lite"/>
    </source>
</evidence>
<organism evidence="3 4">
    <name type="scientific">Luteolibacter arcticus</name>
    <dbReference type="NCBI Taxonomy" id="1581411"/>
    <lineage>
        <taxon>Bacteria</taxon>
        <taxon>Pseudomonadati</taxon>
        <taxon>Verrucomicrobiota</taxon>
        <taxon>Verrucomicrobiia</taxon>
        <taxon>Verrucomicrobiales</taxon>
        <taxon>Verrucomicrobiaceae</taxon>
        <taxon>Luteolibacter</taxon>
    </lineage>
</organism>
<proteinExistence type="predicted"/>
<dbReference type="Proteomes" id="UP001320876">
    <property type="component" value="Unassembled WGS sequence"/>
</dbReference>
<feature type="domain" description="Metallo-beta-lactamase" evidence="2">
    <location>
        <begin position="12"/>
        <end position="116"/>
    </location>
</feature>
<dbReference type="PANTHER" id="PTHR30619">
    <property type="entry name" value="DNA INTERNALIZATION/COMPETENCE PROTEIN COMEC/REC2"/>
    <property type="match status" value="1"/>
</dbReference>
<dbReference type="RefSeq" id="WP_264490660.1">
    <property type="nucleotide sequence ID" value="NZ_JAPDDT010000029.1"/>
</dbReference>
<dbReference type="InterPro" id="IPR001279">
    <property type="entry name" value="Metallo-B-lactamas"/>
</dbReference>
<reference evidence="3 4" key="1">
    <citation type="submission" date="2022-10" db="EMBL/GenBank/DDBJ databases">
        <title>Luteolibacter arcticus strain CCTCC AB 2014275, whole genome shotgun sequencing project.</title>
        <authorList>
            <person name="Zhao G."/>
            <person name="Shen L."/>
        </authorList>
    </citation>
    <scope>NUCLEOTIDE SEQUENCE [LARGE SCALE GENOMIC DNA]</scope>
    <source>
        <strain evidence="3 4">CCTCC AB 2014275</strain>
    </source>
</reference>
<dbReference type="Pfam" id="PF00753">
    <property type="entry name" value="Lactamase_B"/>
    <property type="match status" value="1"/>
</dbReference>
<evidence type="ECO:0000313" key="4">
    <source>
        <dbReference type="Proteomes" id="UP001320876"/>
    </source>
</evidence>
<dbReference type="Gene3D" id="3.60.15.10">
    <property type="entry name" value="Ribonuclease Z/Hydroxyacylglutathione hydrolase-like"/>
    <property type="match status" value="1"/>
</dbReference>